<dbReference type="GO" id="GO:0005737">
    <property type="term" value="C:cytoplasm"/>
    <property type="evidence" value="ECO:0007669"/>
    <property type="project" value="UniProtKB-SubCell"/>
</dbReference>
<evidence type="ECO:0000256" key="6">
    <source>
        <dbReference type="ARBA" id="ARBA00023110"/>
    </source>
</evidence>
<evidence type="ECO:0000313" key="16">
    <source>
        <dbReference type="EMBL" id="TVY12181.1"/>
    </source>
</evidence>
<dbReference type="GO" id="GO:0006457">
    <property type="term" value="P:protein folding"/>
    <property type="evidence" value="ECO:0007669"/>
    <property type="project" value="UniProtKB-UniRule"/>
</dbReference>
<keyword evidence="5 12" id="KW-0132">Cell division</keyword>
<dbReference type="InterPro" id="IPR037041">
    <property type="entry name" value="Trigger_fac_C_sf"/>
</dbReference>
<evidence type="ECO:0000256" key="10">
    <source>
        <dbReference type="ARBA" id="ARBA00024849"/>
    </source>
</evidence>
<reference evidence="16 17" key="1">
    <citation type="submission" date="2019-06" db="EMBL/GenBank/DDBJ databases">
        <title>Draft Genome Sequence of Candidatus Phytoplasma pini-Related Strain MDPP: A Resource for Comparative Genomics of Gymnosperm-infecting Phytoplasmas.</title>
        <authorList>
            <person name="Cai W."/>
            <person name="Costanzo S."/>
            <person name="Shao J."/>
            <person name="Zhao Y."/>
            <person name="Davis R."/>
        </authorList>
    </citation>
    <scope>NUCLEOTIDE SEQUENCE [LARGE SCALE GENOMIC DNA]</scope>
    <source>
        <strain evidence="16 17">MDPP</strain>
    </source>
</reference>
<keyword evidence="9 12" id="KW-0131">Cell cycle</keyword>
<comment type="similarity">
    <text evidence="2 12 14">Belongs to the FKBP-type PPIase family. Tig subfamily.</text>
</comment>
<dbReference type="EMBL" id="VIAE01000007">
    <property type="protein sequence ID" value="TVY12181.1"/>
    <property type="molecule type" value="Genomic_DNA"/>
</dbReference>
<accession>A0A559KJ70</accession>
<comment type="function">
    <text evidence="10 12">Involved in protein export. Acts as a chaperone by maintaining the newly synthesized protein in an open conformation. Functions as a peptidyl-prolyl cis-trans isomerase.</text>
</comment>
<evidence type="ECO:0000256" key="3">
    <source>
        <dbReference type="ARBA" id="ARBA00013194"/>
    </source>
</evidence>
<comment type="caution">
    <text evidence="16">The sequence shown here is derived from an EMBL/GenBank/DDBJ whole genome shotgun (WGS) entry which is preliminary data.</text>
</comment>
<keyword evidence="17" id="KW-1185">Reference proteome</keyword>
<dbReference type="GO" id="GO:0015031">
    <property type="term" value="P:protein transport"/>
    <property type="evidence" value="ECO:0007669"/>
    <property type="project" value="UniProtKB-UniRule"/>
</dbReference>
<evidence type="ECO:0000256" key="4">
    <source>
        <dbReference type="ARBA" id="ARBA00016902"/>
    </source>
</evidence>
<keyword evidence="12" id="KW-0963">Cytoplasm</keyword>
<protein>
    <recommendedName>
        <fullName evidence="4 12">Trigger factor</fullName>
        <shortName evidence="12">TF</shortName>
        <ecNumber evidence="3 12">5.2.1.8</ecNumber>
    </recommendedName>
    <alternativeName>
        <fullName evidence="11 12">PPIase</fullName>
    </alternativeName>
</protein>
<dbReference type="Pfam" id="PF05698">
    <property type="entry name" value="Trigger_C"/>
    <property type="match status" value="1"/>
</dbReference>
<evidence type="ECO:0000256" key="7">
    <source>
        <dbReference type="ARBA" id="ARBA00023186"/>
    </source>
</evidence>
<dbReference type="OrthoDB" id="9767721at2"/>
<keyword evidence="6 12" id="KW-0697">Rotamase</keyword>
<evidence type="ECO:0000256" key="13">
    <source>
        <dbReference type="PROSITE-ProRule" id="PRU00277"/>
    </source>
</evidence>
<dbReference type="Pfam" id="PF05697">
    <property type="entry name" value="Trigger_N"/>
    <property type="match status" value="1"/>
</dbReference>
<evidence type="ECO:0000256" key="2">
    <source>
        <dbReference type="ARBA" id="ARBA00005464"/>
    </source>
</evidence>
<dbReference type="Gene3D" id="3.10.50.40">
    <property type="match status" value="1"/>
</dbReference>
<dbReference type="InterPro" id="IPR036611">
    <property type="entry name" value="Trigger_fac_ribosome-bd_sf"/>
</dbReference>
<dbReference type="SUPFAM" id="SSF54534">
    <property type="entry name" value="FKBP-like"/>
    <property type="match status" value="1"/>
</dbReference>
<dbReference type="InterPro" id="IPR005215">
    <property type="entry name" value="Trig_fac"/>
</dbReference>
<dbReference type="PROSITE" id="PS50059">
    <property type="entry name" value="FKBP_PPIASE"/>
    <property type="match status" value="1"/>
</dbReference>
<evidence type="ECO:0000256" key="8">
    <source>
        <dbReference type="ARBA" id="ARBA00023235"/>
    </source>
</evidence>
<keyword evidence="7 12" id="KW-0143">Chaperone</keyword>
<dbReference type="InterPro" id="IPR008880">
    <property type="entry name" value="Trigger_fac_C"/>
</dbReference>
<feature type="domain" description="PPIase FKBP-type" evidence="15">
    <location>
        <begin position="168"/>
        <end position="248"/>
    </location>
</feature>
<evidence type="ECO:0000256" key="11">
    <source>
        <dbReference type="ARBA" id="ARBA00029986"/>
    </source>
</evidence>
<dbReference type="GO" id="GO:0051301">
    <property type="term" value="P:cell division"/>
    <property type="evidence" value="ECO:0007669"/>
    <property type="project" value="UniProtKB-KW"/>
</dbReference>
<dbReference type="InterPro" id="IPR046357">
    <property type="entry name" value="PPIase_dom_sf"/>
</dbReference>
<dbReference type="AlphaFoldDB" id="A0A559KJ70"/>
<dbReference type="RefSeq" id="WP_144658475.1">
    <property type="nucleotide sequence ID" value="NZ_VIAE01000007.1"/>
</dbReference>
<dbReference type="Proteomes" id="UP000320078">
    <property type="component" value="Unassembled WGS sequence"/>
</dbReference>
<evidence type="ECO:0000256" key="14">
    <source>
        <dbReference type="RuleBase" id="RU003914"/>
    </source>
</evidence>
<dbReference type="SUPFAM" id="SSF102735">
    <property type="entry name" value="Trigger factor ribosome-binding domain"/>
    <property type="match status" value="1"/>
</dbReference>
<dbReference type="Gene3D" id="3.30.70.1050">
    <property type="entry name" value="Trigger factor ribosome-binding domain"/>
    <property type="match status" value="1"/>
</dbReference>
<evidence type="ECO:0000259" key="15">
    <source>
        <dbReference type="PROSITE" id="PS50059"/>
    </source>
</evidence>
<sequence>MKINKINDELVQYHFEISANEFEIFTKETFEKVKPNINIKGFRKGFVTRELFEKHFGVQTLYKYAFDDIIQEKLKKILTNKDISVIGEPKIIDFKIQDLNNLSKNKPLNFGIEFMLKPIVNLCSYKGIKLNKKDNNVTETEVKEEINLFLQNKIGFEKKSNNEKLEKGDVAFLDFEGFLNGESLEELKIKNYNLEIGSSNFIKGFEEQIIGMIPGEKKKIEIVFPKDYYHEKLSNKKVVFEIILHEIKTKPKNIILNDEFIKKINFANIQTIKELHEKIKKELEFKKNVKIRDENVLEILNFLIKNSNLRIPQKLITQEIEKLQKESENQIKSQNLSFQQYLKLSSLNEDQYNQKISNEASRNIQIYFLLEEIAKKENIYLYEQEIEKGYQEISKNYHLNIDQIKKDVTLTYNIKIFLLQNKIIDFLLSNALFKEEENQNKSY</sequence>
<dbReference type="HAMAP" id="MF_00303">
    <property type="entry name" value="Trigger_factor_Tig"/>
    <property type="match status" value="1"/>
</dbReference>
<dbReference type="InterPro" id="IPR027304">
    <property type="entry name" value="Trigger_fact/SurA_dom_sf"/>
</dbReference>
<dbReference type="Gene3D" id="1.10.3120.10">
    <property type="entry name" value="Trigger factor, C-terminal domain"/>
    <property type="match status" value="1"/>
</dbReference>
<evidence type="ECO:0000313" key="17">
    <source>
        <dbReference type="Proteomes" id="UP000320078"/>
    </source>
</evidence>
<name>A0A559KJ70_9MOLU</name>
<evidence type="ECO:0000256" key="1">
    <source>
        <dbReference type="ARBA" id="ARBA00000971"/>
    </source>
</evidence>
<dbReference type="InterPro" id="IPR008881">
    <property type="entry name" value="Trigger_fac_ribosome-bd_bac"/>
</dbReference>
<dbReference type="GO" id="GO:0003755">
    <property type="term" value="F:peptidyl-prolyl cis-trans isomerase activity"/>
    <property type="evidence" value="ECO:0007669"/>
    <property type="project" value="UniProtKB-UniRule"/>
</dbReference>
<comment type="subcellular location">
    <subcellularLocation>
        <location evidence="12">Cytoplasm</location>
    </subcellularLocation>
    <text evidence="12">About half TF is bound to the ribosome near the polypeptide exit tunnel while the other half is free in the cytoplasm.</text>
</comment>
<dbReference type="FunFam" id="3.10.50.40:FF:000001">
    <property type="entry name" value="Trigger factor"/>
    <property type="match status" value="1"/>
</dbReference>
<dbReference type="InterPro" id="IPR001179">
    <property type="entry name" value="PPIase_FKBP_dom"/>
</dbReference>
<dbReference type="Pfam" id="PF00254">
    <property type="entry name" value="FKBP_C"/>
    <property type="match status" value="1"/>
</dbReference>
<dbReference type="PIRSF" id="PIRSF003095">
    <property type="entry name" value="Trigger_factor"/>
    <property type="match status" value="1"/>
</dbReference>
<organism evidence="16 17">
    <name type="scientific">Candidatus Phytoplasma pini</name>
    <dbReference type="NCBI Taxonomy" id="267362"/>
    <lineage>
        <taxon>Bacteria</taxon>
        <taxon>Bacillati</taxon>
        <taxon>Mycoplasmatota</taxon>
        <taxon>Mollicutes</taxon>
        <taxon>Acholeplasmatales</taxon>
        <taxon>Acholeplasmataceae</taxon>
        <taxon>Candidatus Phytoplasma</taxon>
    </lineage>
</organism>
<evidence type="ECO:0000256" key="12">
    <source>
        <dbReference type="HAMAP-Rule" id="MF_00303"/>
    </source>
</evidence>
<gene>
    <name evidence="12 16" type="primary">tig</name>
    <name evidence="16" type="ORF">MDPP_00303</name>
</gene>
<dbReference type="NCBIfam" id="TIGR00115">
    <property type="entry name" value="tig"/>
    <property type="match status" value="1"/>
</dbReference>
<dbReference type="SUPFAM" id="SSF109998">
    <property type="entry name" value="Triger factor/SurA peptide-binding domain-like"/>
    <property type="match status" value="1"/>
</dbReference>
<evidence type="ECO:0000256" key="5">
    <source>
        <dbReference type="ARBA" id="ARBA00022618"/>
    </source>
</evidence>
<dbReference type="EC" id="5.2.1.8" evidence="3 12"/>
<proteinExistence type="inferred from homology"/>
<comment type="domain">
    <text evidence="12">Consists of 3 domains; the N-terminus binds the ribosome, the middle domain has PPIase activity, while the C-terminus has intrinsic chaperone activity on its own.</text>
</comment>
<evidence type="ECO:0000256" key="9">
    <source>
        <dbReference type="ARBA" id="ARBA00023306"/>
    </source>
</evidence>
<comment type="catalytic activity">
    <reaction evidence="1 12 13">
        <text>[protein]-peptidylproline (omega=180) = [protein]-peptidylproline (omega=0)</text>
        <dbReference type="Rhea" id="RHEA:16237"/>
        <dbReference type="Rhea" id="RHEA-COMP:10747"/>
        <dbReference type="Rhea" id="RHEA-COMP:10748"/>
        <dbReference type="ChEBI" id="CHEBI:83833"/>
        <dbReference type="ChEBI" id="CHEBI:83834"/>
        <dbReference type="EC" id="5.2.1.8"/>
    </reaction>
</comment>
<keyword evidence="8 12" id="KW-0413">Isomerase</keyword>